<feature type="chain" id="PRO_5009914455" description="TIGR03016 family PEP-CTERM system-associated outer membrane protein" evidence="1">
    <location>
        <begin position="28"/>
        <end position="657"/>
    </location>
</feature>
<dbReference type="Proteomes" id="UP000184139">
    <property type="component" value="Unassembled WGS sequence"/>
</dbReference>
<evidence type="ECO:0008006" key="4">
    <source>
        <dbReference type="Google" id="ProtNLM"/>
    </source>
</evidence>
<accession>A0A1M5VKX0</accession>
<dbReference type="STRING" id="1121409.SAMN02745124_01770"/>
<keyword evidence="1" id="KW-0732">Signal</keyword>
<feature type="signal peptide" evidence="1">
    <location>
        <begin position="1"/>
        <end position="27"/>
    </location>
</feature>
<name>A0A1M5VKX0_9BACT</name>
<proteinExistence type="predicted"/>
<evidence type="ECO:0000256" key="1">
    <source>
        <dbReference type="SAM" id="SignalP"/>
    </source>
</evidence>
<dbReference type="AlphaFoldDB" id="A0A1M5VKX0"/>
<reference evidence="2 3" key="1">
    <citation type="submission" date="2016-11" db="EMBL/GenBank/DDBJ databases">
        <authorList>
            <person name="Jaros S."/>
            <person name="Januszkiewicz K."/>
            <person name="Wedrychowicz H."/>
        </authorList>
    </citation>
    <scope>NUCLEOTIDE SEQUENCE [LARGE SCALE GENOMIC DNA]</scope>
    <source>
        <strain evidence="2 3">DSM 9705</strain>
    </source>
</reference>
<dbReference type="OrthoDB" id="9553389at2"/>
<organism evidence="2 3">
    <name type="scientific">Desulfofustis glycolicus DSM 9705</name>
    <dbReference type="NCBI Taxonomy" id="1121409"/>
    <lineage>
        <taxon>Bacteria</taxon>
        <taxon>Pseudomonadati</taxon>
        <taxon>Thermodesulfobacteriota</taxon>
        <taxon>Desulfobulbia</taxon>
        <taxon>Desulfobulbales</taxon>
        <taxon>Desulfocapsaceae</taxon>
        <taxon>Desulfofustis</taxon>
    </lineage>
</organism>
<keyword evidence="3" id="KW-1185">Reference proteome</keyword>
<dbReference type="EMBL" id="FQXS01000008">
    <property type="protein sequence ID" value="SHH75828.1"/>
    <property type="molecule type" value="Genomic_DNA"/>
</dbReference>
<evidence type="ECO:0000313" key="2">
    <source>
        <dbReference type="EMBL" id="SHH75828.1"/>
    </source>
</evidence>
<gene>
    <name evidence="2" type="ORF">SAMN02745124_01770</name>
</gene>
<protein>
    <recommendedName>
        <fullName evidence="4">TIGR03016 family PEP-CTERM system-associated outer membrane protein</fullName>
    </recommendedName>
</protein>
<evidence type="ECO:0000313" key="3">
    <source>
        <dbReference type="Proteomes" id="UP000184139"/>
    </source>
</evidence>
<sequence length="657" mass="72761">MMNVPALSRRHLICCLTVISFALPVSAQPTQAEEARIDLVSPFPGTVAIAKSPTIIFRSSQPLHAEGRLILLDGNDVTAMVTEEDVGYRITAPGILPAGEHQLIIFAYDLDGQPVEQEFVFVSRHSESFEEIASDNRLSTTVKSVLQRSTDTDAALDTAAPAVSFPYSSFDSYLSSNSTIKEGGWQSSFRTNVRYYDQNAPLIEPEKKGLGLIDFLMTSDYTADQYQARVEIGDTTIAESKNTIDLLTRRGGQTRITIGNLTVSGFGVLGRENTYEIDGLGLAFNSNDHIMGGSAGMDFFDRRLTVKAVHTRGGDDGNYLGSWSESQRRKGEATGLIIVTDFFEQALITDFEIDTSSLTLNDDESVEFTDTAYRFLVSGYGGASDYQLGYSYTGPQYEVIGNQSIIKDWAGFDFNGGTTLTDHTVRLLLNYSWDNVEDAPIYARLYSFTGGLDYRYSAWQRFPLGLTIEHNQQRSTDEPDGAQPTSLDTDTLTGSIGFIDGPWAIELRSGYSLQDDSSPTDRDTRLISFSVDPSYTSIFFSILPSWTLNSSEDLTSSVRTDTNTVTLDIYATLFEDRVICEVGGTHDWTSADDDSIDMSNTALYGRLNYRIERLWHLEDTTIAIEYAYNRQEDTIYDSSFSEGILSLVLSSAVPFSF</sequence>
<dbReference type="RefSeq" id="WP_073375253.1">
    <property type="nucleotide sequence ID" value="NZ_FQXS01000008.1"/>
</dbReference>